<dbReference type="EMBL" id="BAABLM010000002">
    <property type="protein sequence ID" value="GAA4672434.1"/>
    <property type="molecule type" value="Genomic_DNA"/>
</dbReference>
<evidence type="ECO:0000256" key="3">
    <source>
        <dbReference type="ARBA" id="ARBA00022989"/>
    </source>
</evidence>
<evidence type="ECO:0000313" key="7">
    <source>
        <dbReference type="Proteomes" id="UP001501295"/>
    </source>
</evidence>
<evidence type="ECO:0000256" key="5">
    <source>
        <dbReference type="SAM" id="Phobius"/>
    </source>
</evidence>
<dbReference type="Pfam" id="PF05653">
    <property type="entry name" value="Mg_trans_NIPA"/>
    <property type="match status" value="1"/>
</dbReference>
<feature type="transmembrane region" description="Helical" evidence="5">
    <location>
        <begin position="182"/>
        <end position="205"/>
    </location>
</feature>
<reference evidence="7" key="1">
    <citation type="journal article" date="2019" name="Int. J. Syst. Evol. Microbiol.">
        <title>The Global Catalogue of Microorganisms (GCM) 10K type strain sequencing project: providing services to taxonomists for standard genome sequencing and annotation.</title>
        <authorList>
            <consortium name="The Broad Institute Genomics Platform"/>
            <consortium name="The Broad Institute Genome Sequencing Center for Infectious Disease"/>
            <person name="Wu L."/>
            <person name="Ma J."/>
        </authorList>
    </citation>
    <scope>NUCLEOTIDE SEQUENCE [LARGE SCALE GENOMIC DNA]</scope>
    <source>
        <strain evidence="7">JCM 18956</strain>
    </source>
</reference>
<feature type="transmembrane region" description="Helical" evidence="5">
    <location>
        <begin position="63"/>
        <end position="87"/>
    </location>
</feature>
<feature type="transmembrane region" description="Helical" evidence="5">
    <location>
        <begin position="130"/>
        <end position="147"/>
    </location>
</feature>
<name>A0ABP8VUT5_9MICO</name>
<keyword evidence="3 5" id="KW-1133">Transmembrane helix</keyword>
<dbReference type="Proteomes" id="UP001501295">
    <property type="component" value="Unassembled WGS sequence"/>
</dbReference>
<dbReference type="PANTHER" id="PTHR40761">
    <property type="entry name" value="CONSERVED INTEGRAL MEMBRANE ALANINE VALINE AND LEUCINE RICH PROTEIN-RELATED"/>
    <property type="match status" value="1"/>
</dbReference>
<evidence type="ECO:0000256" key="1">
    <source>
        <dbReference type="ARBA" id="ARBA00004141"/>
    </source>
</evidence>
<gene>
    <name evidence="6" type="ORF">GCM10025780_15790</name>
</gene>
<evidence type="ECO:0000256" key="2">
    <source>
        <dbReference type="ARBA" id="ARBA00022692"/>
    </source>
</evidence>
<feature type="transmembrane region" description="Helical" evidence="5">
    <location>
        <begin position="99"/>
        <end position="118"/>
    </location>
</feature>
<comment type="subcellular location">
    <subcellularLocation>
        <location evidence="1">Membrane</location>
        <topology evidence="1">Multi-pass membrane protein</topology>
    </subcellularLocation>
</comment>
<evidence type="ECO:0008006" key="8">
    <source>
        <dbReference type="Google" id="ProtNLM"/>
    </source>
</evidence>
<keyword evidence="2 5" id="KW-0812">Transmembrane</keyword>
<organism evidence="6 7">
    <name type="scientific">Frondihabitans cladoniiphilus</name>
    <dbReference type="NCBI Taxonomy" id="715785"/>
    <lineage>
        <taxon>Bacteria</taxon>
        <taxon>Bacillati</taxon>
        <taxon>Actinomycetota</taxon>
        <taxon>Actinomycetes</taxon>
        <taxon>Micrococcales</taxon>
        <taxon>Microbacteriaceae</taxon>
        <taxon>Frondihabitans</taxon>
    </lineage>
</organism>
<feature type="transmembrane region" description="Helical" evidence="5">
    <location>
        <begin position="35"/>
        <end position="57"/>
    </location>
</feature>
<sequence length="269" mass="27281">MGIVLALAGAICLAIGTEVQNRGVRSTRRGQGARGFLALLANPVWIGGTSLVILSIFGQLGSLLLAPLVVVQPLGVVGLLVTSFLQARRSRTGLPTDKKLGVVLCMVGIAAFVVIATISSRDENTSPTKVIVVLVVLALVAAGGTLLHRVNKSALSYSLAGAVMFGFLATLAQIVLKEVTAWTISPLTFVEGAAALFAMILGAFWVQNAQSKGTSTLVLAGLTVIDPLTGVLLTGIVFGTLAGASAGALLGMVVAGVVAGAGVLLLSRD</sequence>
<dbReference type="RefSeq" id="WP_345375140.1">
    <property type="nucleotide sequence ID" value="NZ_BAABLM010000002.1"/>
</dbReference>
<keyword evidence="7" id="KW-1185">Reference proteome</keyword>
<proteinExistence type="predicted"/>
<protein>
    <recommendedName>
        <fullName evidence="8">Magnesium transporter NIPA</fullName>
    </recommendedName>
</protein>
<feature type="transmembrane region" description="Helical" evidence="5">
    <location>
        <begin position="244"/>
        <end position="266"/>
    </location>
</feature>
<keyword evidence="4 5" id="KW-0472">Membrane</keyword>
<feature type="transmembrane region" description="Helical" evidence="5">
    <location>
        <begin position="154"/>
        <end position="176"/>
    </location>
</feature>
<evidence type="ECO:0000313" key="6">
    <source>
        <dbReference type="EMBL" id="GAA4672434.1"/>
    </source>
</evidence>
<accession>A0ABP8VUT5</accession>
<feature type="transmembrane region" description="Helical" evidence="5">
    <location>
        <begin position="217"/>
        <end position="238"/>
    </location>
</feature>
<dbReference type="PANTHER" id="PTHR40761:SF1">
    <property type="entry name" value="CONSERVED INTEGRAL MEMBRANE ALANINE VALINE AND LEUCINE RICH PROTEIN-RELATED"/>
    <property type="match status" value="1"/>
</dbReference>
<dbReference type="InterPro" id="IPR008521">
    <property type="entry name" value="Mg_trans_NIPA"/>
</dbReference>
<evidence type="ECO:0000256" key="4">
    <source>
        <dbReference type="ARBA" id="ARBA00023136"/>
    </source>
</evidence>
<comment type="caution">
    <text evidence="6">The sequence shown here is derived from an EMBL/GenBank/DDBJ whole genome shotgun (WGS) entry which is preliminary data.</text>
</comment>